<dbReference type="AlphaFoldDB" id="A0A2X0MCB5"/>
<proteinExistence type="predicted"/>
<gene>
    <name evidence="1" type="primary">BQ5605_C013g07154</name>
    <name evidence="1" type="ORF">BQ5605_C013G07154</name>
</gene>
<evidence type="ECO:0000313" key="2">
    <source>
        <dbReference type="Proteomes" id="UP000249464"/>
    </source>
</evidence>
<name>A0A2X0MCB5_9BASI</name>
<protein>
    <submittedName>
        <fullName evidence="1">BQ5605_C013g07154 protein</fullName>
    </submittedName>
</protein>
<evidence type="ECO:0000313" key="1">
    <source>
        <dbReference type="EMBL" id="SGY14894.1"/>
    </source>
</evidence>
<dbReference type="Proteomes" id="UP000249464">
    <property type="component" value="Unassembled WGS sequence"/>
</dbReference>
<keyword evidence="2" id="KW-1185">Reference proteome</keyword>
<sequence>MKQVYVSKFSINDDHAYVAVLHHESTHVVELKDCWTSTISS</sequence>
<reference evidence="1 2" key="1">
    <citation type="submission" date="2016-11" db="EMBL/GenBank/DDBJ databases">
        <authorList>
            <person name="Jaros S."/>
            <person name="Januszkiewicz K."/>
            <person name="Wedrychowicz H."/>
        </authorList>
    </citation>
    <scope>NUCLEOTIDE SEQUENCE [LARGE SCALE GENOMIC DNA]</scope>
</reference>
<dbReference type="EMBL" id="FQNC01000013">
    <property type="protein sequence ID" value="SGY14894.1"/>
    <property type="molecule type" value="Genomic_DNA"/>
</dbReference>
<organism evidence="1 2">
    <name type="scientific">Microbotryum silenes-dioicae</name>
    <dbReference type="NCBI Taxonomy" id="796604"/>
    <lineage>
        <taxon>Eukaryota</taxon>
        <taxon>Fungi</taxon>
        <taxon>Dikarya</taxon>
        <taxon>Basidiomycota</taxon>
        <taxon>Pucciniomycotina</taxon>
        <taxon>Microbotryomycetes</taxon>
        <taxon>Microbotryales</taxon>
        <taxon>Microbotryaceae</taxon>
        <taxon>Microbotryum</taxon>
    </lineage>
</organism>
<accession>A0A2X0MCB5</accession>